<reference evidence="2 3" key="1">
    <citation type="journal article" date="2021" name="DNA Res.">
        <title>Genome analysis of Candida subhashii reveals its hybrid nature and dual mitochondrial genome conformations.</title>
        <authorList>
            <person name="Mixao V."/>
            <person name="Hegedusova E."/>
            <person name="Saus E."/>
            <person name="Pryszcz L.P."/>
            <person name="Cillingova A."/>
            <person name="Nosek J."/>
            <person name="Gabaldon T."/>
        </authorList>
    </citation>
    <scope>NUCLEOTIDE SEQUENCE [LARGE SCALE GENOMIC DNA]</scope>
    <source>
        <strain evidence="2 3">CBS 10753</strain>
    </source>
</reference>
<evidence type="ECO:0000256" key="1">
    <source>
        <dbReference type="SAM" id="MobiDB-lite"/>
    </source>
</evidence>
<dbReference type="RefSeq" id="XP_049266123.1">
    <property type="nucleotide sequence ID" value="XM_049409197.1"/>
</dbReference>
<gene>
    <name evidence="2" type="ORF">J8A68_000514</name>
</gene>
<dbReference type="GeneID" id="73467315"/>
<evidence type="ECO:0000313" key="3">
    <source>
        <dbReference type="Proteomes" id="UP000694255"/>
    </source>
</evidence>
<dbReference type="GO" id="GO:0003735">
    <property type="term" value="F:structural constituent of ribosome"/>
    <property type="evidence" value="ECO:0007669"/>
    <property type="project" value="TreeGrafter"/>
</dbReference>
<dbReference type="Proteomes" id="UP000694255">
    <property type="component" value="Unassembled WGS sequence"/>
</dbReference>
<dbReference type="OrthoDB" id="2735536at2759"/>
<feature type="region of interest" description="Disordered" evidence="1">
    <location>
        <begin position="310"/>
        <end position="331"/>
    </location>
</feature>
<dbReference type="Pfam" id="PF11709">
    <property type="entry name" value="Mit_ribos_Mrp51"/>
    <property type="match status" value="1"/>
</dbReference>
<dbReference type="PANTHER" id="PTHR28058:SF1">
    <property type="entry name" value="SMALL RIBOSOMAL SUBUNIT PROTEIN BS1M"/>
    <property type="match status" value="1"/>
</dbReference>
<dbReference type="PANTHER" id="PTHR28058">
    <property type="entry name" value="37S RIBOSOMAL PROTEIN MRP51, MITOCHONDRIAL"/>
    <property type="match status" value="1"/>
</dbReference>
<accession>A0A8J5QSP3</accession>
<dbReference type="InterPro" id="IPR016712">
    <property type="entry name" value="Rbsml_bS1m-like"/>
</dbReference>
<dbReference type="GO" id="GO:0005763">
    <property type="term" value="C:mitochondrial small ribosomal subunit"/>
    <property type="evidence" value="ECO:0007669"/>
    <property type="project" value="TreeGrafter"/>
</dbReference>
<dbReference type="GO" id="GO:0070124">
    <property type="term" value="P:mitochondrial translational initiation"/>
    <property type="evidence" value="ECO:0007669"/>
    <property type="project" value="TreeGrafter"/>
</dbReference>
<comment type="caution">
    <text evidence="2">The sequence shown here is derived from an EMBL/GenBank/DDBJ whole genome shotgun (WGS) entry which is preliminary data.</text>
</comment>
<evidence type="ECO:0000313" key="2">
    <source>
        <dbReference type="EMBL" id="KAG7665891.1"/>
    </source>
</evidence>
<protein>
    <submittedName>
        <fullName evidence="2">MRP51</fullName>
    </submittedName>
</protein>
<name>A0A8J5QSP3_9ASCO</name>
<dbReference type="EMBL" id="JAGSYN010000045">
    <property type="protein sequence ID" value="KAG7665891.1"/>
    <property type="molecule type" value="Genomic_DNA"/>
</dbReference>
<sequence length="347" mass="38758">MGKPNFQQLLRNSKFAQVPKPLQENILKTSRVPTHLVINTPPGDVARSEFGMKTTLPKPISAQYIAFNNIDNKISMPDVEFSPGPYFNKVKFQELGIPVHTTHQRESPLFPATKNKSQPTNTGGSMANWLNLSDDSSVKEVKIILKQNPVIYKDFKNWLLENHPVALLEQVPAITMNEYLRKFLQESQGVVRKKIGLTDFTKEKGGRPSIHGTGGLSYNQKGRITNTPNGLKYDTVAPGRLVGNKEASIAGFVVYVHDHTIGLQRNYAKNYPAKHTRQFVMPFKIEAAELNRDGSVKLTADGIRTGEWMHKKSSQPVLDGSETRSTSRIRGENDSLQSLLNLILPTS</sequence>
<keyword evidence="3" id="KW-1185">Reference proteome</keyword>
<proteinExistence type="predicted"/>
<organism evidence="2 3">
    <name type="scientific">[Candida] subhashii</name>
    <dbReference type="NCBI Taxonomy" id="561895"/>
    <lineage>
        <taxon>Eukaryota</taxon>
        <taxon>Fungi</taxon>
        <taxon>Dikarya</taxon>
        <taxon>Ascomycota</taxon>
        <taxon>Saccharomycotina</taxon>
        <taxon>Pichiomycetes</taxon>
        <taxon>Debaryomycetaceae</taxon>
        <taxon>Spathaspora</taxon>
    </lineage>
</organism>
<dbReference type="AlphaFoldDB" id="A0A8J5QSP3"/>